<evidence type="ECO:0000313" key="9">
    <source>
        <dbReference type="Proteomes" id="UP000658980"/>
    </source>
</evidence>
<feature type="transmembrane region" description="Helical" evidence="6">
    <location>
        <begin position="152"/>
        <end position="173"/>
    </location>
</feature>
<keyword evidence="3" id="KW-0732">Signal</keyword>
<sequence length="177" mass="19176">MLKKIFVLLFLIFIIPFSTLAHTTLLSSTPAEGENLTEALKEAELVFGTRIEEGSTMTIEGENGSFEFDSIAIEGDTMNGIFSETLENGSYRILWNIIGEDGHPIEGEIAFGVTVEEEEAPVAAETAEEPAEESAAPSEEVVEQQPEEGGNLLVTILLVAAAVLVVYGIFKLLKKKK</sequence>
<dbReference type="EMBL" id="JACSPU010000001">
    <property type="protein sequence ID" value="MBD8013200.1"/>
    <property type="molecule type" value="Genomic_DNA"/>
</dbReference>
<gene>
    <name evidence="8" type="ORF">H9630_00100</name>
</gene>
<keyword evidence="9" id="KW-1185">Reference proteome</keyword>
<feature type="compositionally biased region" description="Acidic residues" evidence="5">
    <location>
        <begin position="121"/>
        <end position="132"/>
    </location>
</feature>
<evidence type="ECO:0000313" key="8">
    <source>
        <dbReference type="EMBL" id="MBD8013200.1"/>
    </source>
</evidence>
<comment type="subcellular location">
    <subcellularLocation>
        <location evidence="1">Cell envelope</location>
    </subcellularLocation>
</comment>
<evidence type="ECO:0000259" key="7">
    <source>
        <dbReference type="Pfam" id="PF04234"/>
    </source>
</evidence>
<keyword evidence="4" id="KW-0186">Copper</keyword>
<dbReference type="Pfam" id="PF04234">
    <property type="entry name" value="CopC"/>
    <property type="match status" value="1"/>
</dbReference>
<evidence type="ECO:0000256" key="2">
    <source>
        <dbReference type="ARBA" id="ARBA00022723"/>
    </source>
</evidence>
<evidence type="ECO:0000256" key="3">
    <source>
        <dbReference type="ARBA" id="ARBA00022729"/>
    </source>
</evidence>
<protein>
    <submittedName>
        <fullName evidence="8">Copper resistance protein CopC</fullName>
    </submittedName>
</protein>
<reference evidence="8 9" key="1">
    <citation type="submission" date="2020-08" db="EMBL/GenBank/DDBJ databases">
        <title>A Genomic Blueprint of the Chicken Gut Microbiome.</title>
        <authorList>
            <person name="Gilroy R."/>
            <person name="Ravi A."/>
            <person name="Getino M."/>
            <person name="Pursley I."/>
            <person name="Horton D.L."/>
            <person name="Alikhan N.-F."/>
            <person name="Baker D."/>
            <person name="Gharbi K."/>
            <person name="Hall N."/>
            <person name="Watson M."/>
            <person name="Adriaenssens E.M."/>
            <person name="Foster-Nyarko E."/>
            <person name="Jarju S."/>
            <person name="Secka A."/>
            <person name="Antonio M."/>
            <person name="Oren A."/>
            <person name="Chaudhuri R."/>
            <person name="La Ragione R.M."/>
            <person name="Hildebrand F."/>
            <person name="Pallen M.J."/>
        </authorList>
    </citation>
    <scope>NUCLEOTIDE SEQUENCE [LARGE SCALE GENOMIC DNA]</scope>
    <source>
        <strain evidence="8 9">Sa1BUA13</strain>
    </source>
</reference>
<dbReference type="PANTHER" id="PTHR34820">
    <property type="entry name" value="INNER MEMBRANE PROTEIN YEBZ"/>
    <property type="match status" value="1"/>
</dbReference>
<feature type="domain" description="CopC" evidence="7">
    <location>
        <begin position="22"/>
        <end position="113"/>
    </location>
</feature>
<dbReference type="InterPro" id="IPR007348">
    <property type="entry name" value="CopC_dom"/>
</dbReference>
<dbReference type="RefSeq" id="WP_191713466.1">
    <property type="nucleotide sequence ID" value="NZ_JACSPU010000001.1"/>
</dbReference>
<name>A0ABR8W856_9BACL</name>
<feature type="region of interest" description="Disordered" evidence="5">
    <location>
        <begin position="121"/>
        <end position="145"/>
    </location>
</feature>
<comment type="caution">
    <text evidence="8">The sequence shown here is derived from an EMBL/GenBank/DDBJ whole genome shotgun (WGS) entry which is preliminary data.</text>
</comment>
<evidence type="ECO:0000256" key="5">
    <source>
        <dbReference type="SAM" id="MobiDB-lite"/>
    </source>
</evidence>
<dbReference type="SUPFAM" id="SSF81296">
    <property type="entry name" value="E set domains"/>
    <property type="match status" value="1"/>
</dbReference>
<evidence type="ECO:0000256" key="6">
    <source>
        <dbReference type="SAM" id="Phobius"/>
    </source>
</evidence>
<dbReference type="PANTHER" id="PTHR34820:SF4">
    <property type="entry name" value="INNER MEMBRANE PROTEIN YEBZ"/>
    <property type="match status" value="1"/>
</dbReference>
<dbReference type="InterPro" id="IPR014756">
    <property type="entry name" value="Ig_E-set"/>
</dbReference>
<organism evidence="8 9">
    <name type="scientific">Planococcus wigleyi</name>
    <dbReference type="NCBI Taxonomy" id="2762216"/>
    <lineage>
        <taxon>Bacteria</taxon>
        <taxon>Bacillati</taxon>
        <taxon>Bacillota</taxon>
        <taxon>Bacilli</taxon>
        <taxon>Bacillales</taxon>
        <taxon>Caryophanaceae</taxon>
        <taxon>Planococcus</taxon>
    </lineage>
</organism>
<evidence type="ECO:0000256" key="4">
    <source>
        <dbReference type="ARBA" id="ARBA00023008"/>
    </source>
</evidence>
<evidence type="ECO:0000256" key="1">
    <source>
        <dbReference type="ARBA" id="ARBA00004196"/>
    </source>
</evidence>
<keyword evidence="6" id="KW-1133">Transmembrane helix</keyword>
<dbReference type="InterPro" id="IPR014755">
    <property type="entry name" value="Cu-Rt/internalin_Ig-like"/>
</dbReference>
<proteinExistence type="predicted"/>
<accession>A0ABR8W856</accession>
<keyword evidence="6" id="KW-0472">Membrane</keyword>
<dbReference type="Proteomes" id="UP000658980">
    <property type="component" value="Unassembled WGS sequence"/>
</dbReference>
<keyword evidence="6" id="KW-0812">Transmembrane</keyword>
<dbReference type="InterPro" id="IPR032694">
    <property type="entry name" value="CopC/D"/>
</dbReference>
<keyword evidence="2" id="KW-0479">Metal-binding</keyword>
<dbReference type="Gene3D" id="2.60.40.1220">
    <property type="match status" value="1"/>
</dbReference>